<feature type="compositionally biased region" description="Polar residues" evidence="2">
    <location>
        <begin position="217"/>
        <end position="228"/>
    </location>
</feature>
<organism evidence="5 6">
    <name type="scientific">[Clostridium] polysaccharolyticum</name>
    <dbReference type="NCBI Taxonomy" id="29364"/>
    <lineage>
        <taxon>Bacteria</taxon>
        <taxon>Bacillati</taxon>
        <taxon>Bacillota</taxon>
        <taxon>Clostridia</taxon>
        <taxon>Lachnospirales</taxon>
        <taxon>Lachnospiraceae</taxon>
    </lineage>
</organism>
<feature type="signal peptide" evidence="3">
    <location>
        <begin position="1"/>
        <end position="30"/>
    </location>
</feature>
<evidence type="ECO:0000256" key="2">
    <source>
        <dbReference type="SAM" id="MobiDB-lite"/>
    </source>
</evidence>
<dbReference type="InterPro" id="IPR003961">
    <property type="entry name" value="FN3_dom"/>
</dbReference>
<dbReference type="Pfam" id="PF09479">
    <property type="entry name" value="Flg_new"/>
    <property type="match status" value="2"/>
</dbReference>
<reference evidence="5 6" key="1">
    <citation type="submission" date="2016-10" db="EMBL/GenBank/DDBJ databases">
        <authorList>
            <person name="de Groot N.N."/>
        </authorList>
    </citation>
    <scope>NUCLEOTIDE SEQUENCE [LARGE SCALE GENOMIC DNA]</scope>
    <source>
        <strain evidence="5 6">DSM 1801</strain>
    </source>
</reference>
<proteinExistence type="predicted"/>
<comment type="subcellular location">
    <subcellularLocation>
        <location evidence="1">Cell envelope</location>
    </subcellularLocation>
</comment>
<keyword evidence="6" id="KW-1185">Reference proteome</keyword>
<evidence type="ECO:0000256" key="1">
    <source>
        <dbReference type="ARBA" id="ARBA00004196"/>
    </source>
</evidence>
<dbReference type="STRING" id="29364.SAMN04487772_11435"/>
<evidence type="ECO:0000259" key="4">
    <source>
        <dbReference type="PROSITE" id="PS50853"/>
    </source>
</evidence>
<evidence type="ECO:0000313" key="5">
    <source>
        <dbReference type="EMBL" id="SET30805.1"/>
    </source>
</evidence>
<feature type="chain" id="PRO_5039112812" evidence="3">
    <location>
        <begin position="31"/>
        <end position="2016"/>
    </location>
</feature>
<dbReference type="NCBIfam" id="NF038032">
    <property type="entry name" value="CehA_McbA_metalo"/>
    <property type="match status" value="1"/>
</dbReference>
<dbReference type="EMBL" id="FOHN01000014">
    <property type="protein sequence ID" value="SET30805.1"/>
    <property type="molecule type" value="Genomic_DNA"/>
</dbReference>
<dbReference type="PROSITE" id="PS50853">
    <property type="entry name" value="FN3"/>
    <property type="match status" value="1"/>
</dbReference>
<dbReference type="Pfam" id="PF13290">
    <property type="entry name" value="CHB_HEX_C_1"/>
    <property type="match status" value="2"/>
</dbReference>
<feature type="region of interest" description="Disordered" evidence="2">
    <location>
        <begin position="217"/>
        <end position="243"/>
    </location>
</feature>
<dbReference type="SUPFAM" id="SSF49265">
    <property type="entry name" value="Fibronectin type III"/>
    <property type="match status" value="1"/>
</dbReference>
<dbReference type="Gene3D" id="3.20.20.140">
    <property type="entry name" value="Metal-dependent hydrolases"/>
    <property type="match status" value="1"/>
</dbReference>
<name>A0A1I0DEP4_9FIRM</name>
<evidence type="ECO:0000313" key="6">
    <source>
        <dbReference type="Proteomes" id="UP000199800"/>
    </source>
</evidence>
<feature type="compositionally biased region" description="Low complexity" evidence="2">
    <location>
        <begin position="229"/>
        <end position="240"/>
    </location>
</feature>
<dbReference type="InterPro" id="IPR042229">
    <property type="entry name" value="Listeria/Bacterioides_rpt_sf"/>
</dbReference>
<dbReference type="RefSeq" id="WP_092478105.1">
    <property type="nucleotide sequence ID" value="NZ_FOHN01000014.1"/>
</dbReference>
<dbReference type="SUPFAM" id="SSF89550">
    <property type="entry name" value="PHP domain-like"/>
    <property type="match status" value="1"/>
</dbReference>
<dbReference type="InterPro" id="IPR059177">
    <property type="entry name" value="GH29D-like_dom"/>
</dbReference>
<dbReference type="CDD" id="cd00063">
    <property type="entry name" value="FN3"/>
    <property type="match status" value="1"/>
</dbReference>
<dbReference type="InterPro" id="IPR013378">
    <property type="entry name" value="InlB-like_B-rpt"/>
</dbReference>
<dbReference type="InterPro" id="IPR016195">
    <property type="entry name" value="Pol/histidinol_Pase-like"/>
</dbReference>
<dbReference type="InterPro" id="IPR013783">
    <property type="entry name" value="Ig-like_fold"/>
</dbReference>
<gene>
    <name evidence="5" type="ORF">SAMN04487772_11435</name>
</gene>
<dbReference type="NCBIfam" id="TIGR02543">
    <property type="entry name" value="List_Bact_rpt"/>
    <property type="match status" value="2"/>
</dbReference>
<dbReference type="InterPro" id="IPR036116">
    <property type="entry name" value="FN3_sf"/>
</dbReference>
<evidence type="ECO:0000256" key="3">
    <source>
        <dbReference type="SAM" id="SignalP"/>
    </source>
</evidence>
<feature type="domain" description="Fibronectin type-III" evidence="4">
    <location>
        <begin position="1922"/>
        <end position="2011"/>
    </location>
</feature>
<keyword evidence="3" id="KW-0732">Signal</keyword>
<sequence>MNKIIVKKHRVLAILLVFAMVLSSITPVQSVSASEEDGKDYKLVNMILTDGKVSLLPYEDDSTGVHAVLQRDISVTPGFSSSSLKTDSWDGEMTDRYWLISFSTRNFEHVTVDAKLRSSGTGPRDFKVQYSIDGTNFTDLSETITVGTSLNAISQIKLPEVASNQDKVYVRILRVSNIAVNQKNGMDQNIAAAGVSNINDIVVTGDSIDGTLPEVTVSPSVEPSQTVTASAAPAEPSKAPVTAPQPVVYNDPIAASEVPEGAVTIDKAYEAAKGAELTVVGQLQYQYGKNGSVNTAIIEDVIDGEIYGFQIYDSLSGYKAGDVLAITGKISEYGSVKQLQKPDSGSLVINKVKEAAPIGAQTVTLEQLDEGKDAYLSEYVLIKEVTLGKYSTSNTAITDGTGKSLNIYQSSAFPAKLAEGDKANVYAVFSKYNTTYQLRNGSSESSFKKAGYDVEETVTSQLAKWAGNGQFEGNVAYGDLYANNDFLDKNATFTLSTGNQPQYSNNNNGTMEYCLGQTKFALGQYFQLEFSSDKYAAMELDFQLRSSNAGAKYYQVLYSTDGIHFERANKISYVIKTTDYTGATPVSSSKTFENMDQLEATAGWQAYTVQLPDSVANAEHVMVRLLAPVENSRIDGKDSAVGTAFPCRISNVVVTGSPIVSEELTGLVTVSPEAGAVALGSEVALSCATENAVIYYSVNGSEPKEYKEDAKLVLTQLPAVVTTYAKSEGKKESVKVSYGFTQAQVSTVKASPNGGAVKPGSEVKLSCSTEGAKIMYSMDDGVSYKEYTEKIVLTNLPQVIKCYATLDGYVQSEEKVLNFTERSKENYTPYFGQIHSHTNYSDGAGTPTEAFEHATKVKNLDFLAITDHSNYFDNDTSCTISDGSKSTEWLQGHEIADQFTSDNFVGVMGYEMTWSGGAPGHMNTFNTSGFLSRNDTGYGNGSSASLVNYYAALKTVPDSISQFNHPGTTFGDFYDFAYYDTEIDQLITTIEVGNGEGAIRSSGYFPSYEYYTRALDKGWHVAPTNNQDNHKGFWGDANTARTVVLADSLTRDNIYDALRNMRTYATEDNDLSIQYTLNGEVMGTILEETPDEVNIAVSLKDATVDKENKKENIGKVEVIVNGGLSVASKTISASEGTIDFKLSPDYSYYYIKVTQEDGDIAVTAPVWVSEVDAAGIAAVTTSTAMQIQNEAADITTEIFNNNDKDLNIDKIQFTINGEVVENLEGEKLSEAGLSILPSQTSKKYTFDLTYTGLGNTTVVAIVYATANGVNKVYSNKIELNYVPRSMVSKVIVDGTHFNDYVNGYYEGSITELGQLAASYYEEVVVKKDKITAQDLKDCALMIITSPAKQSGTTKDGTAYTPTTFDDAFIALVSDYVKNGGKVVLCGIADYKDSATVQTSTELNKLLTAIGATTRINSDELCDDENYSNQNYRLYFDDYNTSSKYLNGLVEKMTYSCYSGCGILVDKNAIASGKAEAIVYGHNTTYSFDSKKMDSNYVEQQKGDIVALAYEQVGENGGAVWVGGTVFLSNYEIDTEIKNNSDELSYSNTVIAGNILKESQKELEITDIATVRKAKEGEIFTVEGYVTAGTTDVATTFFDTIYIQDDTAGIDIFPVAQQGIEIGQKIRLTGYVASYQGDKELMVMSYDLLSGKKVYKPKKLTAKEAADYDTYGGSLVKVTGKIVKLDYSENVLNYIYVKDASGVVCKALTDGYIGSSSGVDKTSSVCKVGNNVSITGILYRNPDGTCIRVRDRDEIVLEKAPAELTQTSTIHYVLNGGKNAASNPDKYTEGKAEKLANPVRTGYTFAGWYKEASFKNKITSISSSQKGDVTVYAKWTANTYKISFSRSTILANGSMKKLAAVYDKSVKLPKASFTRRGYVFAGWSKTLNGAVVYKDGATVKNLTNINGKAVTLYAKWTKVSAGTVSKVKVVSKRRNILTVFWSSVSGAEGYKITYADNSAMKHAKSVVVSQKTLTKTLTGLQAGRNYYVKVSAYQKDSAKANVYGKNSKTGKAAVKKK</sequence>
<dbReference type="OrthoDB" id="9801679at2"/>
<dbReference type="Gene3D" id="2.60.40.4270">
    <property type="entry name" value="Listeria-Bacteroides repeat domain"/>
    <property type="match status" value="2"/>
</dbReference>
<dbReference type="GO" id="GO:0030313">
    <property type="term" value="C:cell envelope"/>
    <property type="evidence" value="ECO:0007669"/>
    <property type="project" value="UniProtKB-SubCell"/>
</dbReference>
<accession>A0A1I0DEP4</accession>
<dbReference type="Gene3D" id="2.60.40.10">
    <property type="entry name" value="Immunoglobulins"/>
    <property type="match status" value="1"/>
</dbReference>
<dbReference type="Proteomes" id="UP000199800">
    <property type="component" value="Unassembled WGS sequence"/>
</dbReference>
<protein>
    <submittedName>
        <fullName evidence="5">Listeria/Bacterioides repeat-containing protein</fullName>
    </submittedName>
</protein>